<organism evidence="9 10">
    <name type="scientific">Lentisphaera profundi</name>
    <dbReference type="NCBI Taxonomy" id="1658616"/>
    <lineage>
        <taxon>Bacteria</taxon>
        <taxon>Pseudomonadati</taxon>
        <taxon>Lentisphaerota</taxon>
        <taxon>Lentisphaeria</taxon>
        <taxon>Lentisphaerales</taxon>
        <taxon>Lentisphaeraceae</taxon>
        <taxon>Lentisphaera</taxon>
    </lineage>
</organism>
<keyword evidence="7" id="KW-1003">Cell membrane</keyword>
<dbReference type="EC" id="2.4.99.12" evidence="2 7"/>
<comment type="catalytic activity">
    <reaction evidence="6 7">
        <text>lipid IVA (E. coli) + CMP-3-deoxy-beta-D-manno-octulosonate = alpha-Kdo-(2-&gt;6)-lipid IVA (E. coli) + CMP + H(+)</text>
        <dbReference type="Rhea" id="RHEA:28066"/>
        <dbReference type="ChEBI" id="CHEBI:15378"/>
        <dbReference type="ChEBI" id="CHEBI:58603"/>
        <dbReference type="ChEBI" id="CHEBI:60364"/>
        <dbReference type="ChEBI" id="CHEBI:60377"/>
        <dbReference type="ChEBI" id="CHEBI:85987"/>
        <dbReference type="EC" id="2.4.99.12"/>
    </reaction>
</comment>
<evidence type="ECO:0000256" key="7">
    <source>
        <dbReference type="RuleBase" id="RU365103"/>
    </source>
</evidence>
<sequence length="428" mass="48162">MTFLLYNTLVTLFLVLYSPIHIIRLIMGSKYRESTLPRLGFQKYPQADKSRKTFLIHSVSVGETQVAGTLATEFKAQDPNCRIFVSTVTETGQAVAAKLKDIDGHLYLPYDLWPFTNKLFKIIQPDAVIVVENDLWLNYLHSAHSRNIPCFLVNGKLSESSLRSYKKFTQFGHLLFDPIKHFFVQSDSYQQRFENMGIKDQDITVCGNIKLDSKIPHLNQDELNNFTQSLGLNHKSLDHCLIFGSTHAEEEELALKVHQEIKIKFPGLQTIIVPRHPERFDKVASILEKSGTPFSRASQITAGAKSDEILLVDQMGVLMKLYQIGSIGIVCGTFTDKVGGHNFLEPAFYEKAFVYGPWTFSQPGFYQLCQQADAGIQCSAEQLATTLETLLQDPQKQALHGQRGKKIIDSAKGAVHHTVEAINNLISE</sequence>
<evidence type="ECO:0000256" key="2">
    <source>
        <dbReference type="ARBA" id="ARBA00012621"/>
    </source>
</evidence>
<dbReference type="Pfam" id="PF04413">
    <property type="entry name" value="Glycos_transf_N"/>
    <property type="match status" value="1"/>
</dbReference>
<dbReference type="PANTHER" id="PTHR42755">
    <property type="entry name" value="3-DEOXY-MANNO-OCTULOSONATE CYTIDYLYLTRANSFERASE"/>
    <property type="match status" value="1"/>
</dbReference>
<dbReference type="SUPFAM" id="SSF53756">
    <property type="entry name" value="UDP-Glycosyltransferase/glycogen phosphorylase"/>
    <property type="match status" value="1"/>
</dbReference>
<evidence type="ECO:0000256" key="3">
    <source>
        <dbReference type="ARBA" id="ARBA00019077"/>
    </source>
</evidence>
<keyword evidence="7" id="KW-1133">Transmembrane helix</keyword>
<evidence type="ECO:0000256" key="1">
    <source>
        <dbReference type="ARBA" id="ARBA00004713"/>
    </source>
</evidence>
<dbReference type="RefSeq" id="WP_274153235.1">
    <property type="nucleotide sequence ID" value="NZ_CP117812.1"/>
</dbReference>
<accession>A0ABY7VVU7</accession>
<dbReference type="InterPro" id="IPR038107">
    <property type="entry name" value="Glycos_transf_N_sf"/>
</dbReference>
<keyword evidence="4 7" id="KW-0808">Transferase</keyword>
<keyword evidence="10" id="KW-1185">Reference proteome</keyword>
<evidence type="ECO:0000313" key="9">
    <source>
        <dbReference type="EMBL" id="WDE98361.1"/>
    </source>
</evidence>
<evidence type="ECO:0000256" key="6">
    <source>
        <dbReference type="ARBA" id="ARBA00049183"/>
    </source>
</evidence>
<feature type="transmembrane region" description="Helical" evidence="7">
    <location>
        <begin position="6"/>
        <end position="27"/>
    </location>
</feature>
<dbReference type="EMBL" id="CP117812">
    <property type="protein sequence ID" value="WDE98361.1"/>
    <property type="molecule type" value="Genomic_DNA"/>
</dbReference>
<keyword evidence="7" id="KW-0448">Lipopolysaccharide biosynthesis</keyword>
<name>A0ABY7VVU7_9BACT</name>
<evidence type="ECO:0000256" key="4">
    <source>
        <dbReference type="ARBA" id="ARBA00022679"/>
    </source>
</evidence>
<keyword evidence="7" id="KW-0812">Transmembrane</keyword>
<protein>
    <recommendedName>
        <fullName evidence="3 7">3-deoxy-D-manno-octulosonic acid transferase</fullName>
        <shortName evidence="7">Kdo transferase</shortName>
        <ecNumber evidence="2 7">2.4.99.12</ecNumber>
    </recommendedName>
    <alternativeName>
        <fullName evidence="5 7">Lipid IV(A) 3-deoxy-D-manno-octulosonic acid transferase</fullName>
    </alternativeName>
</protein>
<comment type="function">
    <text evidence="7">Involved in lipopolysaccharide (LPS) biosynthesis. Catalyzes the transfer of 3-deoxy-D-manno-octulosonate (Kdo) residue(s) from CMP-Kdo to lipid IV(A), the tetraacyldisaccharide-1,4'-bisphosphate precursor of lipid A.</text>
</comment>
<dbReference type="Gene3D" id="3.40.50.2000">
    <property type="entry name" value="Glycogen Phosphorylase B"/>
    <property type="match status" value="1"/>
</dbReference>
<keyword evidence="7" id="KW-0472">Membrane</keyword>
<comment type="similarity">
    <text evidence="7">Belongs to the glycosyltransferase group 1 family.</text>
</comment>
<comment type="pathway">
    <text evidence="1 7">Bacterial outer membrane biogenesis; LPS core biosynthesis.</text>
</comment>
<dbReference type="InterPro" id="IPR039901">
    <property type="entry name" value="Kdotransferase"/>
</dbReference>
<dbReference type="PANTHER" id="PTHR42755:SF1">
    <property type="entry name" value="3-DEOXY-D-MANNO-OCTULOSONIC ACID TRANSFERASE, MITOCHONDRIAL-RELATED"/>
    <property type="match status" value="1"/>
</dbReference>
<evidence type="ECO:0000259" key="8">
    <source>
        <dbReference type="Pfam" id="PF04413"/>
    </source>
</evidence>
<gene>
    <name evidence="9" type="ORF">PQO03_21345</name>
</gene>
<comment type="subcellular location">
    <subcellularLocation>
        <location evidence="7">Cell membrane</location>
    </subcellularLocation>
</comment>
<dbReference type="Proteomes" id="UP001214250">
    <property type="component" value="Chromosome 2"/>
</dbReference>
<reference evidence="9 10" key="1">
    <citation type="submission" date="2023-02" db="EMBL/GenBank/DDBJ databases">
        <title>Genome sequence of Lentisphaera profundi SAORIC-696.</title>
        <authorList>
            <person name="Kim e."/>
            <person name="Cho J.-C."/>
            <person name="Choi A."/>
            <person name="Kang I."/>
        </authorList>
    </citation>
    <scope>NUCLEOTIDE SEQUENCE [LARGE SCALE GENOMIC DNA]</scope>
    <source>
        <strain evidence="9 10">SAORIC-696</strain>
    </source>
</reference>
<feature type="domain" description="3-deoxy-D-manno-octulosonic-acid transferase N-terminal" evidence="8">
    <location>
        <begin position="38"/>
        <end position="212"/>
    </location>
</feature>
<proteinExistence type="inferred from homology"/>
<dbReference type="GO" id="GO:0016740">
    <property type="term" value="F:transferase activity"/>
    <property type="evidence" value="ECO:0007669"/>
    <property type="project" value="UniProtKB-KW"/>
</dbReference>
<evidence type="ECO:0000256" key="5">
    <source>
        <dbReference type="ARBA" id="ARBA00031445"/>
    </source>
</evidence>
<evidence type="ECO:0000313" key="10">
    <source>
        <dbReference type="Proteomes" id="UP001214250"/>
    </source>
</evidence>
<dbReference type="Gene3D" id="3.40.50.11720">
    <property type="entry name" value="3-Deoxy-D-manno-octulosonic-acid transferase, N-terminal domain"/>
    <property type="match status" value="1"/>
</dbReference>
<dbReference type="InterPro" id="IPR007507">
    <property type="entry name" value="Glycos_transf_N"/>
</dbReference>